<dbReference type="EMBL" id="JBIAZU010000006">
    <property type="protein sequence ID" value="MFF5294497.1"/>
    <property type="molecule type" value="Genomic_DNA"/>
</dbReference>
<dbReference type="PANTHER" id="PTHR43004:SF19">
    <property type="entry name" value="BINDING MONOOXYGENASE, PUTATIVE (JCVI)-RELATED"/>
    <property type="match status" value="1"/>
</dbReference>
<evidence type="ECO:0000256" key="2">
    <source>
        <dbReference type="ARBA" id="ARBA00022630"/>
    </source>
</evidence>
<dbReference type="RefSeq" id="WP_370657629.1">
    <property type="nucleotide sequence ID" value="NZ_JBIAZU010000006.1"/>
</dbReference>
<dbReference type="Pfam" id="PF01494">
    <property type="entry name" value="FAD_binding_3"/>
    <property type="match status" value="1"/>
</dbReference>
<dbReference type="Gene3D" id="3.50.50.60">
    <property type="entry name" value="FAD/NAD(P)-binding domain"/>
    <property type="match status" value="1"/>
</dbReference>
<comment type="cofactor">
    <cofactor evidence="1">
        <name>FAD</name>
        <dbReference type="ChEBI" id="CHEBI:57692"/>
    </cofactor>
</comment>
<dbReference type="PRINTS" id="PR00420">
    <property type="entry name" value="RNGMNOXGNASE"/>
</dbReference>
<dbReference type="InterPro" id="IPR050641">
    <property type="entry name" value="RIFMO-like"/>
</dbReference>
<keyword evidence="3" id="KW-0274">FAD</keyword>
<dbReference type="GO" id="GO:0004497">
    <property type="term" value="F:monooxygenase activity"/>
    <property type="evidence" value="ECO:0007669"/>
    <property type="project" value="UniProtKB-KW"/>
</dbReference>
<evidence type="ECO:0000313" key="7">
    <source>
        <dbReference type="Proteomes" id="UP001602245"/>
    </source>
</evidence>
<gene>
    <name evidence="6" type="ORF">ACFY35_34090</name>
</gene>
<evidence type="ECO:0000313" key="6">
    <source>
        <dbReference type="EMBL" id="MFF5294497.1"/>
    </source>
</evidence>
<keyword evidence="2" id="KW-0285">Flavoprotein</keyword>
<dbReference type="Gene3D" id="3.40.30.120">
    <property type="match status" value="1"/>
</dbReference>
<name>A0ABW6WQN6_9ACTN</name>
<organism evidence="6 7">
    <name type="scientific">Paractinoplanes globisporus</name>
    <dbReference type="NCBI Taxonomy" id="113565"/>
    <lineage>
        <taxon>Bacteria</taxon>
        <taxon>Bacillati</taxon>
        <taxon>Actinomycetota</taxon>
        <taxon>Actinomycetes</taxon>
        <taxon>Micromonosporales</taxon>
        <taxon>Micromonosporaceae</taxon>
        <taxon>Paractinoplanes</taxon>
    </lineage>
</organism>
<dbReference type="InterPro" id="IPR036188">
    <property type="entry name" value="FAD/NAD-bd_sf"/>
</dbReference>
<feature type="region of interest" description="Disordered" evidence="4">
    <location>
        <begin position="108"/>
        <end position="135"/>
    </location>
</feature>
<proteinExistence type="predicted"/>
<evidence type="ECO:0000256" key="3">
    <source>
        <dbReference type="ARBA" id="ARBA00022827"/>
    </source>
</evidence>
<sequence>MEDVLIVGAGATGRAGRVFLAGDAAHVHPPTGGQGMNTGIQDGYNLGWKLGQVLAGAPDALLDTYETERRPIAARVLGLSAGLYEDTKKLRWKSLKRGDEERQLSITYRDGPLAPGPGGTTEVRSGDRAPDSPIVRADDRAGTLFDAFRGPHFTTIAIGAPAVEAVRRIEWPAGGARVEVVELDGERNEQFRRIYGIRGDATILVRPDGHVAPMTSQLLFPHREGVKSRQ</sequence>
<evidence type="ECO:0000256" key="4">
    <source>
        <dbReference type="SAM" id="MobiDB-lite"/>
    </source>
</evidence>
<dbReference type="PANTHER" id="PTHR43004">
    <property type="entry name" value="TRK SYSTEM POTASSIUM UPTAKE PROTEIN"/>
    <property type="match status" value="1"/>
</dbReference>
<accession>A0ABW6WQN6</accession>
<feature type="domain" description="FAD-binding" evidence="5">
    <location>
        <begin position="14"/>
        <end position="77"/>
    </location>
</feature>
<feature type="compositionally biased region" description="Basic and acidic residues" evidence="4">
    <location>
        <begin position="124"/>
        <end position="135"/>
    </location>
</feature>
<dbReference type="SUPFAM" id="SSF51905">
    <property type="entry name" value="FAD/NAD(P)-binding domain"/>
    <property type="match status" value="1"/>
</dbReference>
<dbReference type="InterPro" id="IPR002938">
    <property type="entry name" value="FAD-bd"/>
</dbReference>
<evidence type="ECO:0000259" key="5">
    <source>
        <dbReference type="Pfam" id="PF01494"/>
    </source>
</evidence>
<protein>
    <submittedName>
        <fullName evidence="6">FAD-dependent monooxygenase</fullName>
    </submittedName>
</protein>
<keyword evidence="6" id="KW-0560">Oxidoreductase</keyword>
<keyword evidence="7" id="KW-1185">Reference proteome</keyword>
<comment type="caution">
    <text evidence="6">The sequence shown here is derived from an EMBL/GenBank/DDBJ whole genome shotgun (WGS) entry which is preliminary data.</text>
</comment>
<keyword evidence="6" id="KW-0503">Monooxygenase</keyword>
<dbReference type="Proteomes" id="UP001602245">
    <property type="component" value="Unassembled WGS sequence"/>
</dbReference>
<reference evidence="6 7" key="1">
    <citation type="submission" date="2024-10" db="EMBL/GenBank/DDBJ databases">
        <title>The Natural Products Discovery Center: Release of the First 8490 Sequenced Strains for Exploring Actinobacteria Biosynthetic Diversity.</title>
        <authorList>
            <person name="Kalkreuter E."/>
            <person name="Kautsar S.A."/>
            <person name="Yang D."/>
            <person name="Bader C.D."/>
            <person name="Teijaro C.N."/>
            <person name="Fluegel L."/>
            <person name="Davis C.M."/>
            <person name="Simpson J.R."/>
            <person name="Lauterbach L."/>
            <person name="Steele A.D."/>
            <person name="Gui C."/>
            <person name="Meng S."/>
            <person name="Li G."/>
            <person name="Viehrig K."/>
            <person name="Ye F."/>
            <person name="Su P."/>
            <person name="Kiefer A.F."/>
            <person name="Nichols A."/>
            <person name="Cepeda A.J."/>
            <person name="Yan W."/>
            <person name="Fan B."/>
            <person name="Jiang Y."/>
            <person name="Adhikari A."/>
            <person name="Zheng C.-J."/>
            <person name="Schuster L."/>
            <person name="Cowan T.M."/>
            <person name="Smanski M.J."/>
            <person name="Chevrette M.G."/>
            <person name="De Carvalho L.P.S."/>
            <person name="Shen B."/>
        </authorList>
    </citation>
    <scope>NUCLEOTIDE SEQUENCE [LARGE SCALE GENOMIC DNA]</scope>
    <source>
        <strain evidence="6 7">NPDC000087</strain>
    </source>
</reference>
<evidence type="ECO:0000256" key="1">
    <source>
        <dbReference type="ARBA" id="ARBA00001974"/>
    </source>
</evidence>